<dbReference type="AlphaFoldDB" id="A0AA40I4Q5"/>
<name>A0AA40I4Q5_CNENI</name>
<protein>
    <submittedName>
        <fullName evidence="2">Uncharacterized protein</fullName>
    </submittedName>
</protein>
<feature type="compositionally biased region" description="Basic and acidic residues" evidence="1">
    <location>
        <begin position="13"/>
        <end position="26"/>
    </location>
</feature>
<feature type="compositionally biased region" description="Acidic residues" evidence="1">
    <location>
        <begin position="58"/>
        <end position="75"/>
    </location>
</feature>
<dbReference type="Proteomes" id="UP001177744">
    <property type="component" value="Unassembled WGS sequence"/>
</dbReference>
<evidence type="ECO:0000313" key="3">
    <source>
        <dbReference type="Proteomes" id="UP001177744"/>
    </source>
</evidence>
<gene>
    <name evidence="2" type="ORF">QTO34_015762</name>
</gene>
<evidence type="ECO:0000256" key="1">
    <source>
        <dbReference type="SAM" id="MobiDB-lite"/>
    </source>
</evidence>
<feature type="compositionally biased region" description="Basic residues" evidence="1">
    <location>
        <begin position="83"/>
        <end position="98"/>
    </location>
</feature>
<evidence type="ECO:0000313" key="2">
    <source>
        <dbReference type="EMBL" id="KAK1342993.1"/>
    </source>
</evidence>
<keyword evidence="3" id="KW-1185">Reference proteome</keyword>
<sequence length="98" mass="11434">MGDHRQNLLNHYHTSEAEESSERGQDDDPLGFQNPVYESLRSTDLKYQDLGDGGLGFEDQEEDIPPEEVTEEELTDAQSQKRPSQRWRRSGRKMKRRV</sequence>
<feature type="region of interest" description="Disordered" evidence="1">
    <location>
        <begin position="1"/>
        <end position="98"/>
    </location>
</feature>
<reference evidence="2" key="1">
    <citation type="submission" date="2023-06" db="EMBL/GenBank/DDBJ databases">
        <title>Reference genome for the Northern bat (Eptesicus nilssonii), a most northern bat species.</title>
        <authorList>
            <person name="Laine V.N."/>
            <person name="Pulliainen A.T."/>
            <person name="Lilley T.M."/>
        </authorList>
    </citation>
    <scope>NUCLEOTIDE SEQUENCE</scope>
    <source>
        <strain evidence="2">BLF_Eptnil</strain>
        <tissue evidence="2">Kidney</tissue>
    </source>
</reference>
<comment type="caution">
    <text evidence="2">The sequence shown here is derived from an EMBL/GenBank/DDBJ whole genome shotgun (WGS) entry which is preliminary data.</text>
</comment>
<accession>A0AA40I4Q5</accession>
<proteinExistence type="predicted"/>
<organism evidence="2 3">
    <name type="scientific">Cnephaeus nilssonii</name>
    <name type="common">Northern bat</name>
    <name type="synonym">Eptesicus nilssonii</name>
    <dbReference type="NCBI Taxonomy" id="3371016"/>
    <lineage>
        <taxon>Eukaryota</taxon>
        <taxon>Metazoa</taxon>
        <taxon>Chordata</taxon>
        <taxon>Craniata</taxon>
        <taxon>Vertebrata</taxon>
        <taxon>Euteleostomi</taxon>
        <taxon>Mammalia</taxon>
        <taxon>Eutheria</taxon>
        <taxon>Laurasiatheria</taxon>
        <taxon>Chiroptera</taxon>
        <taxon>Yangochiroptera</taxon>
        <taxon>Vespertilionidae</taxon>
        <taxon>Cnephaeus</taxon>
    </lineage>
</organism>
<dbReference type="EMBL" id="JAULJE010000005">
    <property type="protein sequence ID" value="KAK1342993.1"/>
    <property type="molecule type" value="Genomic_DNA"/>
</dbReference>